<evidence type="ECO:0000259" key="1">
    <source>
        <dbReference type="Pfam" id="PF13280"/>
    </source>
</evidence>
<name>A0A133Q9G5_9BACT</name>
<feature type="domain" description="WYL" evidence="1">
    <location>
        <begin position="139"/>
        <end position="206"/>
    </location>
</feature>
<dbReference type="InterPro" id="IPR011991">
    <property type="entry name" value="ArsR-like_HTH"/>
</dbReference>
<accession>A0A133Q9G5</accession>
<proteinExistence type="predicted"/>
<dbReference type="PROSITE" id="PS52050">
    <property type="entry name" value="WYL"/>
    <property type="match status" value="1"/>
</dbReference>
<dbReference type="STRING" id="28128.HMPREF3226_01353"/>
<dbReference type="CDD" id="cd00090">
    <property type="entry name" value="HTH_ARSR"/>
    <property type="match status" value="1"/>
</dbReference>
<dbReference type="PANTHER" id="PTHR34580:SF9">
    <property type="entry name" value="SLL5097 PROTEIN"/>
    <property type="match status" value="1"/>
</dbReference>
<dbReference type="EMBL" id="LRQG01000092">
    <property type="protein sequence ID" value="KXA39517.1"/>
    <property type="molecule type" value="Genomic_DNA"/>
</dbReference>
<protein>
    <recommendedName>
        <fullName evidence="1">WYL domain-containing protein</fullName>
    </recommendedName>
</protein>
<dbReference type="GO" id="GO:0006355">
    <property type="term" value="P:regulation of DNA-templated transcription"/>
    <property type="evidence" value="ECO:0007669"/>
    <property type="project" value="UniProtKB-ARBA"/>
</dbReference>
<dbReference type="InterPro" id="IPR036388">
    <property type="entry name" value="WH-like_DNA-bd_sf"/>
</dbReference>
<gene>
    <name evidence="2" type="ORF">HMPREF3226_01353</name>
</gene>
<dbReference type="PATRIC" id="fig|28128.5.peg.1376"/>
<dbReference type="eggNOG" id="COG2378">
    <property type="taxonomic scope" value="Bacteria"/>
</dbReference>
<dbReference type="Pfam" id="PF13280">
    <property type="entry name" value="WYL"/>
    <property type="match status" value="1"/>
</dbReference>
<evidence type="ECO:0000313" key="3">
    <source>
        <dbReference type="Proteomes" id="UP000070533"/>
    </source>
</evidence>
<dbReference type="InterPro" id="IPR051534">
    <property type="entry name" value="CBASS_pafABC_assoc_protein"/>
</dbReference>
<comment type="caution">
    <text evidence="2">The sequence shown here is derived from an EMBL/GenBank/DDBJ whole genome shotgun (WGS) entry which is preliminary data.</text>
</comment>
<organism evidence="2 3">
    <name type="scientific">Prevotella corporis</name>
    <dbReference type="NCBI Taxonomy" id="28128"/>
    <lineage>
        <taxon>Bacteria</taxon>
        <taxon>Pseudomonadati</taxon>
        <taxon>Bacteroidota</taxon>
        <taxon>Bacteroidia</taxon>
        <taxon>Bacteroidales</taxon>
        <taxon>Prevotellaceae</taxon>
        <taxon>Prevotella</taxon>
    </lineage>
</organism>
<evidence type="ECO:0000313" key="2">
    <source>
        <dbReference type="EMBL" id="KXA39517.1"/>
    </source>
</evidence>
<dbReference type="Proteomes" id="UP000070533">
    <property type="component" value="Unassembled WGS sequence"/>
</dbReference>
<dbReference type="PANTHER" id="PTHR34580">
    <property type="match status" value="1"/>
</dbReference>
<dbReference type="RefSeq" id="WP_231728308.1">
    <property type="nucleotide sequence ID" value="NZ_KQ957245.1"/>
</dbReference>
<keyword evidence="3" id="KW-1185">Reference proteome</keyword>
<dbReference type="Gene3D" id="1.10.10.10">
    <property type="entry name" value="Winged helix-like DNA-binding domain superfamily/Winged helix DNA-binding domain"/>
    <property type="match status" value="1"/>
</dbReference>
<sequence>MNLDNTDPPQSNMRFDKLKSQLELILLLSNPRGYTVAELCDKLNVSRRNLYYLLDFLKHAGMILFKQDNYYHIDPRSPFFSQLQTNLQFSDTEMRTIYSLLLMAGNTNETVNQLRNKIDHAYNFSLQMDSPSRRHLNNIVKTISRAIATKRMVRFIGYSSPHSQTVRDRIVEPFYLMNNHQDVRCHEIESGMNKTYRINRMDRIEVLDTPWIHEDKHRQMFTDIFMFSGEERYRVRLLMGQLAHNLFIEEYPQGAKNIAVADDTHWELDIEICDNRGLGRFVLGLFTDIEIVEGDSFRQYIHQQLELMTQHMRPDSAGE</sequence>
<dbReference type="SUPFAM" id="SSF46785">
    <property type="entry name" value="Winged helix' DNA-binding domain"/>
    <property type="match status" value="1"/>
</dbReference>
<reference evidence="3" key="1">
    <citation type="submission" date="2016-01" db="EMBL/GenBank/DDBJ databases">
        <authorList>
            <person name="Mitreva M."/>
            <person name="Pepin K.H."/>
            <person name="Mihindukulasuriya K.A."/>
            <person name="Fulton R."/>
            <person name="Fronick C."/>
            <person name="O'Laughlin M."/>
            <person name="Miner T."/>
            <person name="Herter B."/>
            <person name="Rosa B.A."/>
            <person name="Cordes M."/>
            <person name="Tomlinson C."/>
            <person name="Wollam A."/>
            <person name="Palsikar V.B."/>
            <person name="Mardis E.R."/>
            <person name="Wilson R.K."/>
        </authorList>
    </citation>
    <scope>NUCLEOTIDE SEQUENCE [LARGE SCALE GENOMIC DNA]</scope>
    <source>
        <strain evidence="3">MJR7716</strain>
    </source>
</reference>
<dbReference type="InterPro" id="IPR036390">
    <property type="entry name" value="WH_DNA-bd_sf"/>
</dbReference>
<dbReference type="InterPro" id="IPR026881">
    <property type="entry name" value="WYL_dom"/>
</dbReference>
<dbReference type="AlphaFoldDB" id="A0A133Q9G5"/>